<dbReference type="Pfam" id="PF06749">
    <property type="entry name" value="DUF1218"/>
    <property type="match status" value="1"/>
</dbReference>
<dbReference type="OrthoDB" id="1877293at2759"/>
<feature type="transmembrane region" description="Helical" evidence="7">
    <location>
        <begin position="95"/>
        <end position="123"/>
    </location>
</feature>
<dbReference type="PROSITE" id="PS51257">
    <property type="entry name" value="PROKAR_LIPOPROTEIN"/>
    <property type="match status" value="1"/>
</dbReference>
<gene>
    <name evidence="8" type="ORF">GIB67_038412</name>
</gene>
<evidence type="ECO:0000256" key="6">
    <source>
        <dbReference type="ARBA" id="ARBA00029467"/>
    </source>
</evidence>
<comment type="similarity">
    <text evidence="6">Belongs to the DESIGUAL family.</text>
</comment>
<protein>
    <submittedName>
        <fullName evidence="8">Uncharacterized protein</fullName>
    </submittedName>
</protein>
<comment type="subcellular location">
    <subcellularLocation>
        <location evidence="1">Endomembrane system</location>
        <topology evidence="1">Multi-pass membrane protein</topology>
    </subcellularLocation>
</comment>
<sequence>MEEKTKHGFVMVCTVIIFLGAIAFSACISAEFKRTKVKDVKFDSKLCSLPGSHAFRLGITASICLLAIQIIGNSMVCRHFCSREKITYEDGKKQWIAATSLLVLSWFSFGIAIVLLATATSMNRKQSYGKGWLDEECYTVKDGVYTGSGALVLVTVASMMGSILTTRKGHRKKQVEEGRKMHAGER</sequence>
<dbReference type="AlphaFoldDB" id="A0A7J7NNZ9"/>
<reference evidence="8 9" key="1">
    <citation type="journal article" date="2020" name="IScience">
        <title>Genome Sequencing of the Endangered Kingdonia uniflora (Circaeasteraceae, Ranunculales) Reveals Potential Mechanisms of Evolutionary Specialization.</title>
        <authorList>
            <person name="Sun Y."/>
            <person name="Deng T."/>
            <person name="Zhang A."/>
            <person name="Moore M.J."/>
            <person name="Landis J.B."/>
            <person name="Lin N."/>
            <person name="Zhang H."/>
            <person name="Zhang X."/>
            <person name="Huang J."/>
            <person name="Zhang X."/>
            <person name="Sun H."/>
            <person name="Wang H."/>
        </authorList>
    </citation>
    <scope>NUCLEOTIDE SEQUENCE [LARGE SCALE GENOMIC DNA]</scope>
    <source>
        <strain evidence="8">TB1705</strain>
        <tissue evidence="8">Leaf</tissue>
    </source>
</reference>
<evidence type="ECO:0000256" key="4">
    <source>
        <dbReference type="ARBA" id="ARBA00022989"/>
    </source>
</evidence>
<evidence type="ECO:0000256" key="2">
    <source>
        <dbReference type="ARBA" id="ARBA00022692"/>
    </source>
</evidence>
<keyword evidence="3" id="KW-0732">Signal</keyword>
<accession>A0A7J7NNZ9</accession>
<keyword evidence="9" id="KW-1185">Reference proteome</keyword>
<keyword evidence="2 7" id="KW-0812">Transmembrane</keyword>
<evidence type="ECO:0000256" key="1">
    <source>
        <dbReference type="ARBA" id="ARBA00004127"/>
    </source>
</evidence>
<organism evidence="8 9">
    <name type="scientific">Kingdonia uniflora</name>
    <dbReference type="NCBI Taxonomy" id="39325"/>
    <lineage>
        <taxon>Eukaryota</taxon>
        <taxon>Viridiplantae</taxon>
        <taxon>Streptophyta</taxon>
        <taxon>Embryophyta</taxon>
        <taxon>Tracheophyta</taxon>
        <taxon>Spermatophyta</taxon>
        <taxon>Magnoliopsida</taxon>
        <taxon>Ranunculales</taxon>
        <taxon>Circaeasteraceae</taxon>
        <taxon>Kingdonia</taxon>
    </lineage>
</organism>
<keyword evidence="4 7" id="KW-1133">Transmembrane helix</keyword>
<dbReference type="PANTHER" id="PTHR31769">
    <property type="entry name" value="OS07G0462200 PROTEIN-RELATED"/>
    <property type="match status" value="1"/>
</dbReference>
<feature type="transmembrane region" description="Helical" evidence="7">
    <location>
        <begin position="53"/>
        <end position="74"/>
    </location>
</feature>
<name>A0A7J7NNZ9_9MAGN</name>
<evidence type="ECO:0000256" key="5">
    <source>
        <dbReference type="ARBA" id="ARBA00023136"/>
    </source>
</evidence>
<dbReference type="InterPro" id="IPR052222">
    <property type="entry name" value="DESIGUAL"/>
</dbReference>
<evidence type="ECO:0000256" key="3">
    <source>
        <dbReference type="ARBA" id="ARBA00022729"/>
    </source>
</evidence>
<feature type="transmembrane region" description="Helical" evidence="7">
    <location>
        <begin position="143"/>
        <end position="164"/>
    </location>
</feature>
<keyword evidence="5 7" id="KW-0472">Membrane</keyword>
<dbReference type="Proteomes" id="UP000541444">
    <property type="component" value="Unassembled WGS sequence"/>
</dbReference>
<comment type="caution">
    <text evidence="8">The sequence shown here is derived from an EMBL/GenBank/DDBJ whole genome shotgun (WGS) entry which is preliminary data.</text>
</comment>
<dbReference type="InterPro" id="IPR009606">
    <property type="entry name" value="DEAL/Modifying_wall_lignin1/2"/>
</dbReference>
<dbReference type="GO" id="GO:0012505">
    <property type="term" value="C:endomembrane system"/>
    <property type="evidence" value="ECO:0007669"/>
    <property type="project" value="UniProtKB-SubCell"/>
</dbReference>
<evidence type="ECO:0000313" key="9">
    <source>
        <dbReference type="Proteomes" id="UP000541444"/>
    </source>
</evidence>
<proteinExistence type="inferred from homology"/>
<dbReference type="EMBL" id="JACGCM010000671">
    <property type="protein sequence ID" value="KAF6168915.1"/>
    <property type="molecule type" value="Genomic_DNA"/>
</dbReference>
<evidence type="ECO:0000256" key="7">
    <source>
        <dbReference type="SAM" id="Phobius"/>
    </source>
</evidence>
<evidence type="ECO:0000313" key="8">
    <source>
        <dbReference type="EMBL" id="KAF6168915.1"/>
    </source>
</evidence>